<gene>
    <name evidence="4" type="ORF">I7822_21150</name>
</gene>
<evidence type="ECO:0000259" key="2">
    <source>
        <dbReference type="Pfam" id="PF20736"/>
    </source>
</evidence>
<keyword evidence="4" id="KW-0378">Hydrolase</keyword>
<dbReference type="PANTHER" id="PTHR43465">
    <property type="entry name" value="DUF1680 DOMAIN PROTEIN (AFU_ORTHOLOGUE AFUA_1G08910)"/>
    <property type="match status" value="1"/>
</dbReference>
<proteinExistence type="predicted"/>
<dbReference type="PANTHER" id="PTHR43465:SF2">
    <property type="entry name" value="DUF1680 DOMAIN PROTEIN (AFU_ORTHOLOGUE AFUA_1G08910)"/>
    <property type="match status" value="1"/>
</dbReference>
<name>A0ABS3N813_9BACI</name>
<accession>A0ABS3N813</accession>
<dbReference type="Pfam" id="PF07944">
    <property type="entry name" value="Beta-AFase-like_GH127_cat"/>
    <property type="match status" value="1"/>
</dbReference>
<dbReference type="EMBL" id="JAGDEL010000020">
    <property type="protein sequence ID" value="MBO1514134.1"/>
    <property type="molecule type" value="Genomic_DNA"/>
</dbReference>
<feature type="domain" description="Non-reducing end beta-L-arabinofuranosidase-like GH127 catalytic" evidence="1">
    <location>
        <begin position="18"/>
        <end position="439"/>
    </location>
</feature>
<comment type="caution">
    <text evidence="4">The sequence shown here is derived from an EMBL/GenBank/DDBJ whole genome shotgun (WGS) entry which is preliminary data.</text>
</comment>
<protein>
    <submittedName>
        <fullName evidence="4">Glycoside hydrolase family 127 protein</fullName>
    </submittedName>
</protein>
<dbReference type="Pfam" id="PF20737">
    <property type="entry name" value="Glyco_hydro127C"/>
    <property type="match status" value="1"/>
</dbReference>
<sequence length="663" mass="76201">MSEKVKGERLTPLAHNLVKLNNFFWAQRQKTVFNISIPYQYQALNDSVPGATASNAIKNFRIAAGEMKEAYGGRVFQDSDVYKWLEAVGYYLGVEENPELESIADEIIDLIQRAQQEDGYVNTYFTVAAPLERWNNLRDLHELYCAGHMIEAAVAYYHGTGKTKFLTIACRFADYIETVFGSETSKKQGYDGHEEIELALVKLFKTTGEERYLALSKFFIDERGMQPHFFDSEEENRKQEATKHDYSYYQAHMVEYDYAYFQAHQPVREQETADGHAVRAMYLYSGMMDIAIHTGDGSLYKACKKLWNNIVSRRMYVTGGIGSIAHGEAFTYDYDLPNDKAYTETCAAIGLVFFAQRMLHYEVDREYADVIERVLYNGALSGISLDGTKYFYVNPLEVWPESIEKRKDNYKKRLRSTRQEWYGTACCPPNIARLISSLGHYMYSSNDREVYAHLYIDSEANVKINGRNISIIQKTNYPWDETIQIQVNPENESEKFTFALRIPGWCRQATLSINGKLVDIKSSLKQGYVYLDRLWKNGDSINLQLAMPIEKIQANVNVRVNAGKMALQRGPVVYCLEEVDNGSNLPDISISQHAEFSSYFDHELLGGVTVIETEGKRVSNMTEEDILYKPLEIETRTVQIKAVPYFAWCNRTPGEMLVWIRRH</sequence>
<reference evidence="4 5" key="1">
    <citation type="submission" date="2021-03" db="EMBL/GenBank/DDBJ databases">
        <title>Whole genome sequence of Metabacillus bambusae BG109.</title>
        <authorList>
            <person name="Jeong J.W."/>
        </authorList>
    </citation>
    <scope>NUCLEOTIDE SEQUENCE [LARGE SCALE GENOMIC DNA]</scope>
    <source>
        <strain evidence="4 5">BG109</strain>
    </source>
</reference>
<evidence type="ECO:0000259" key="1">
    <source>
        <dbReference type="Pfam" id="PF07944"/>
    </source>
</evidence>
<evidence type="ECO:0000313" key="5">
    <source>
        <dbReference type="Proteomes" id="UP000663981"/>
    </source>
</evidence>
<dbReference type="InterPro" id="IPR049049">
    <property type="entry name" value="Beta-AFase-like_GH127_C"/>
</dbReference>
<dbReference type="Pfam" id="PF20736">
    <property type="entry name" value="Glyco_hydro127M"/>
    <property type="match status" value="1"/>
</dbReference>
<evidence type="ECO:0000313" key="4">
    <source>
        <dbReference type="EMBL" id="MBO1514134.1"/>
    </source>
</evidence>
<dbReference type="InterPro" id="IPR049046">
    <property type="entry name" value="Beta-AFase-like_GH127_middle"/>
</dbReference>
<dbReference type="SUPFAM" id="SSF48208">
    <property type="entry name" value="Six-hairpin glycosidases"/>
    <property type="match status" value="1"/>
</dbReference>
<keyword evidence="5" id="KW-1185">Reference proteome</keyword>
<dbReference type="InterPro" id="IPR008928">
    <property type="entry name" value="6-hairpin_glycosidase_sf"/>
</dbReference>
<feature type="domain" description="Non-reducing end beta-L-arabinofuranosidase-like GH127 C-terminal" evidence="3">
    <location>
        <begin position="550"/>
        <end position="661"/>
    </location>
</feature>
<feature type="domain" description="Non-reducing end beta-L-arabinofuranosidase-like GH127 middle" evidence="2">
    <location>
        <begin position="449"/>
        <end position="547"/>
    </location>
</feature>
<dbReference type="InterPro" id="IPR012878">
    <property type="entry name" value="Beta-AFase-like_GH127_cat"/>
</dbReference>
<organism evidence="4 5">
    <name type="scientific">Metabacillus bambusae</name>
    <dbReference type="NCBI Taxonomy" id="2795218"/>
    <lineage>
        <taxon>Bacteria</taxon>
        <taxon>Bacillati</taxon>
        <taxon>Bacillota</taxon>
        <taxon>Bacilli</taxon>
        <taxon>Bacillales</taxon>
        <taxon>Bacillaceae</taxon>
        <taxon>Metabacillus</taxon>
    </lineage>
</organism>
<evidence type="ECO:0000259" key="3">
    <source>
        <dbReference type="Pfam" id="PF20737"/>
    </source>
</evidence>
<dbReference type="InterPro" id="IPR049174">
    <property type="entry name" value="Beta-AFase-like"/>
</dbReference>
<dbReference type="Proteomes" id="UP000663981">
    <property type="component" value="Unassembled WGS sequence"/>
</dbReference>
<dbReference type="RefSeq" id="WP_207981062.1">
    <property type="nucleotide sequence ID" value="NZ_JAGDEL010000020.1"/>
</dbReference>
<dbReference type="GO" id="GO:0016787">
    <property type="term" value="F:hydrolase activity"/>
    <property type="evidence" value="ECO:0007669"/>
    <property type="project" value="UniProtKB-KW"/>
</dbReference>